<feature type="domain" description="MI" evidence="5">
    <location>
        <begin position="823"/>
        <end position="963"/>
    </location>
</feature>
<dbReference type="InterPro" id="IPR003891">
    <property type="entry name" value="Initiation_fac_eIF4g_MI"/>
</dbReference>
<dbReference type="OrthoDB" id="361797at2759"/>
<protein>
    <submittedName>
        <fullName evidence="6">WGS project CCBQ000000000 data, contig 00016</fullName>
    </submittedName>
</protein>
<evidence type="ECO:0000256" key="3">
    <source>
        <dbReference type="ARBA" id="ARBA00023242"/>
    </source>
</evidence>
<dbReference type="InterPro" id="IPR003890">
    <property type="entry name" value="MIF4G-like_typ-3"/>
</dbReference>
<evidence type="ECO:0000256" key="1">
    <source>
        <dbReference type="ARBA" id="ARBA00004604"/>
    </source>
</evidence>
<proteinExistence type="inferred from homology"/>
<accession>A0A0A8L229</accession>
<dbReference type="InterPro" id="IPR050781">
    <property type="entry name" value="CWC22_splicing_factor"/>
</dbReference>
<feature type="compositionally biased region" description="Acidic residues" evidence="4">
    <location>
        <begin position="389"/>
        <end position="456"/>
    </location>
</feature>
<feature type="compositionally biased region" description="Acidic residues" evidence="4">
    <location>
        <begin position="128"/>
        <end position="150"/>
    </location>
</feature>
<dbReference type="EMBL" id="CCBQ010000012">
    <property type="protein sequence ID" value="CDO92276.1"/>
    <property type="molecule type" value="Genomic_DNA"/>
</dbReference>
<dbReference type="InterPro" id="IPR016024">
    <property type="entry name" value="ARM-type_fold"/>
</dbReference>
<keyword evidence="7" id="KW-1185">Reference proteome</keyword>
<evidence type="ECO:0000313" key="6">
    <source>
        <dbReference type="EMBL" id="CDO92276.1"/>
    </source>
</evidence>
<feature type="compositionally biased region" description="Basic and acidic residues" evidence="4">
    <location>
        <begin position="201"/>
        <end position="213"/>
    </location>
</feature>
<dbReference type="Pfam" id="PF02854">
    <property type="entry name" value="MIF4G"/>
    <property type="match status" value="1"/>
</dbReference>
<dbReference type="GO" id="GO:0042274">
    <property type="term" value="P:ribosomal small subunit biogenesis"/>
    <property type="evidence" value="ECO:0007669"/>
    <property type="project" value="TreeGrafter"/>
</dbReference>
<feature type="compositionally biased region" description="Basic residues" evidence="4">
    <location>
        <begin position="36"/>
        <end position="47"/>
    </location>
</feature>
<dbReference type="GO" id="GO:0005730">
    <property type="term" value="C:nucleolus"/>
    <property type="evidence" value="ECO:0007669"/>
    <property type="project" value="UniProtKB-SubCell"/>
</dbReference>
<dbReference type="PANTHER" id="PTHR18034">
    <property type="entry name" value="CELL CYCLE CONTROL PROTEIN CWF22-RELATED"/>
    <property type="match status" value="1"/>
</dbReference>
<dbReference type="PANTHER" id="PTHR18034:SF4">
    <property type="entry name" value="NUCLEOLAR MIF4G DOMAIN-CONTAINING PROTEIN 1"/>
    <property type="match status" value="1"/>
</dbReference>
<evidence type="ECO:0000259" key="5">
    <source>
        <dbReference type="PROSITE" id="PS51366"/>
    </source>
</evidence>
<dbReference type="SMART" id="SM00544">
    <property type="entry name" value="MA3"/>
    <property type="match status" value="1"/>
</dbReference>
<feature type="compositionally biased region" description="Acidic residues" evidence="4">
    <location>
        <begin position="250"/>
        <end position="272"/>
    </location>
</feature>
<keyword evidence="3" id="KW-0539">Nucleus</keyword>
<name>A0A0A8L229_9SACH</name>
<dbReference type="GO" id="GO:0003723">
    <property type="term" value="F:RNA binding"/>
    <property type="evidence" value="ECO:0007669"/>
    <property type="project" value="InterPro"/>
</dbReference>
<evidence type="ECO:0000256" key="2">
    <source>
        <dbReference type="ARBA" id="ARBA00006856"/>
    </source>
</evidence>
<dbReference type="PROSITE" id="PS51366">
    <property type="entry name" value="MI"/>
    <property type="match status" value="1"/>
</dbReference>
<dbReference type="Proteomes" id="UP000031516">
    <property type="component" value="Unassembled WGS sequence"/>
</dbReference>
<feature type="compositionally biased region" description="Basic and acidic residues" evidence="4">
    <location>
        <begin position="116"/>
        <end position="127"/>
    </location>
</feature>
<feature type="region of interest" description="Disordered" evidence="4">
    <location>
        <begin position="18"/>
        <end position="277"/>
    </location>
</feature>
<feature type="compositionally biased region" description="Basic residues" evidence="4">
    <location>
        <begin position="97"/>
        <end position="115"/>
    </location>
</feature>
<dbReference type="Gene3D" id="1.25.40.180">
    <property type="match status" value="1"/>
</dbReference>
<evidence type="ECO:0000256" key="4">
    <source>
        <dbReference type="SAM" id="MobiDB-lite"/>
    </source>
</evidence>
<feature type="compositionally biased region" description="Polar residues" evidence="4">
    <location>
        <begin position="67"/>
        <end position="78"/>
    </location>
</feature>
<dbReference type="Pfam" id="PF02847">
    <property type="entry name" value="MA3"/>
    <property type="match status" value="1"/>
</dbReference>
<organism evidence="6 7">
    <name type="scientific">Kluyveromyces dobzhanskii CBS 2104</name>
    <dbReference type="NCBI Taxonomy" id="1427455"/>
    <lineage>
        <taxon>Eukaryota</taxon>
        <taxon>Fungi</taxon>
        <taxon>Dikarya</taxon>
        <taxon>Ascomycota</taxon>
        <taxon>Saccharomycotina</taxon>
        <taxon>Saccharomycetes</taxon>
        <taxon>Saccharomycetales</taxon>
        <taxon>Saccharomycetaceae</taxon>
        <taxon>Kluyveromyces</taxon>
    </lineage>
</organism>
<comment type="caution">
    <text evidence="6">The sequence shown here is derived from an EMBL/GenBank/DDBJ whole genome shotgun (WGS) entry which is preliminary data.</text>
</comment>
<feature type="compositionally biased region" description="Basic and acidic residues" evidence="4">
    <location>
        <begin position="48"/>
        <end position="59"/>
    </location>
</feature>
<gene>
    <name evidence="6" type="ORF">KLDO_g596</name>
</gene>
<feature type="compositionally biased region" description="Acidic residues" evidence="4">
    <location>
        <begin position="158"/>
        <end position="179"/>
    </location>
</feature>
<sequence>MSKKHAIRLPGVLLDELKAQNYDETDKRYEFGNFKKVQRNGKRKAPLNRKELRKQQRESKKSKRIDSSANKPSQSFNSEPPKKNSEQNKSRNIKPPLKNKKPTSHSQPQKRKKQVRFSEVDEVKEFTSDDELSSGDFDEFDEDDLNEEEWEQLRELQDSDISEEEAEDEEDKDEDEDGSGESSGESDSNYEGEAPMTVEETMAKLKALKENKRNAKALVTKRTTVDARTLASKNDESLSEDLPSDHHNDEDDDSNDSDSNDDDLDDGDDDEQFKEMSVDETMAALQAMKEKKALTKLPTSTNTTITKKYSGIDKKNSKKQEVDFYNPLTPEDRAAVERDELDMKYYASKLGLKNGKSLRATDEYDAIGGLLEGLDYFDDFGNGSSDNEKDGDDYSDGSGSEDELISEEEEEEEDAELDSGNEKEDEAVENPFSSDDELSSGDFDEFDEDDLDEEEWEQLRELEGDNSTPKRSKQKENIYAAPSGHNSESYVPPSLRKQQLEQSDSETHNELKRKVKSSLNKLSDSNTAVIVTSLNELYENYARQYVNDAINTQMIDVLSQKDRLLDTFIMNYAGVAFSMWKLRGTEAGASFIQALVQTFLNYYEEHIDLAKKSQLDDPLILSKEPTNLLTLLAYSYNFGLVSSKLIYDIIKMLIQEPNEYTTELLLRIISVSGPLIRGDDPRALKDIITELLTNVKSIKQTPRLSFLLETLSDLKNNRLKPSVLAANHQSLKKGILGSLRISSSASAEPLLASLDDIKNVDSKGKWWLIGASWKGNQESAFDEAKVSGTSALDDHASIELEDGLLSEMVDWNEVAKQQRMNTDVRRAIFVSIMSAEDYLDAFSKIEKLNLKSKQSLDISRVLLHCLSNDGAATAYNPYYSLLAGKLSEYNHKLSKSFQFLFWEIVKRLEAEAHSDDEDDDIFSNEDAVDEDTKLQRLAKQGRFFGHLIADGHLKLDSFKHVPLMAGLNSDGIIFFDILFYQLFLSLGKHAETKVKRGGKKTFEYSSDGMISLIEKGITIQNRDIILKAMKWFISKHFDFSKYISGIEGSKEYDRDYRRLSWVTSAFKKLTDEQLKTTGL</sequence>
<evidence type="ECO:0000313" key="7">
    <source>
        <dbReference type="Proteomes" id="UP000031516"/>
    </source>
</evidence>
<dbReference type="SUPFAM" id="SSF48371">
    <property type="entry name" value="ARM repeat"/>
    <property type="match status" value="1"/>
</dbReference>
<feature type="region of interest" description="Disordered" evidence="4">
    <location>
        <begin position="375"/>
        <end position="508"/>
    </location>
</feature>
<dbReference type="AlphaFoldDB" id="A0A0A8L229"/>
<feature type="compositionally biased region" description="Basic and acidic residues" evidence="4">
    <location>
        <begin position="80"/>
        <end position="89"/>
    </location>
</feature>
<reference evidence="6 7" key="1">
    <citation type="submission" date="2014-03" db="EMBL/GenBank/DDBJ databases">
        <title>The genome of Kluyveromyces dobzhanskii.</title>
        <authorList>
            <person name="Nystedt B."/>
            <person name="Astrom S."/>
        </authorList>
    </citation>
    <scope>NUCLEOTIDE SEQUENCE [LARGE SCALE GENOMIC DNA]</scope>
    <source>
        <strain evidence="6 7">CBS 2104</strain>
    </source>
</reference>
<comment type="similarity">
    <text evidence="2">Belongs to the CWC22 family.</text>
</comment>
<dbReference type="SMART" id="SM00543">
    <property type="entry name" value="MIF4G"/>
    <property type="match status" value="1"/>
</dbReference>
<feature type="compositionally biased region" description="Low complexity" evidence="4">
    <location>
        <begin position="180"/>
        <end position="193"/>
    </location>
</feature>
<comment type="subcellular location">
    <subcellularLocation>
        <location evidence="1">Nucleus</location>
        <location evidence="1">Nucleolus</location>
    </subcellularLocation>
</comment>